<feature type="transmembrane region" description="Helical" evidence="13">
    <location>
        <begin position="142"/>
        <end position="165"/>
    </location>
</feature>
<evidence type="ECO:0000256" key="12">
    <source>
        <dbReference type="ARBA" id="ARBA00023224"/>
    </source>
</evidence>
<feature type="transmembrane region" description="Helical" evidence="13">
    <location>
        <begin position="240"/>
        <end position="261"/>
    </location>
</feature>
<dbReference type="PROSITE" id="PS50262">
    <property type="entry name" value="G_PROTEIN_RECEP_F1_2"/>
    <property type="match status" value="1"/>
</dbReference>
<evidence type="ECO:0000256" key="5">
    <source>
        <dbReference type="ARBA" id="ARBA00022725"/>
    </source>
</evidence>
<dbReference type="Gene3D" id="1.20.1070.10">
    <property type="entry name" value="Rhodopsin 7-helix transmembrane proteins"/>
    <property type="match status" value="1"/>
</dbReference>
<dbReference type="PANTHER" id="PTHR26451:SF109">
    <property type="entry name" value="ODORANT RECEPTOR-RELATED"/>
    <property type="match status" value="1"/>
</dbReference>
<evidence type="ECO:0000259" key="14">
    <source>
        <dbReference type="PROSITE" id="PS50262"/>
    </source>
</evidence>
<keyword evidence="8 13" id="KW-0472">Membrane</keyword>
<evidence type="ECO:0000256" key="4">
    <source>
        <dbReference type="ARBA" id="ARBA00022692"/>
    </source>
</evidence>
<comment type="subcellular location">
    <subcellularLocation>
        <location evidence="1">Cell membrane</location>
        <topology evidence="1">Multi-pass membrane protein</topology>
    </subcellularLocation>
</comment>
<keyword evidence="5" id="KW-0552">Olfaction</keyword>
<dbReference type="InterPro" id="IPR017452">
    <property type="entry name" value="GPCR_Rhodpsn_7TM"/>
</dbReference>
<dbReference type="GO" id="GO:0005549">
    <property type="term" value="F:odorant binding"/>
    <property type="evidence" value="ECO:0007669"/>
    <property type="project" value="TreeGrafter"/>
</dbReference>
<keyword evidence="4 13" id="KW-0812">Transmembrane</keyword>
<protein>
    <submittedName>
        <fullName evidence="15">Olfactory receptor 13C7-like</fullName>
    </submittedName>
</protein>
<keyword evidence="11" id="KW-0325">Glycoprotein</keyword>
<name>A0A3Q2PGY9_FUNHE</name>
<dbReference type="GO" id="GO:0004930">
    <property type="term" value="F:G protein-coupled receptor activity"/>
    <property type="evidence" value="ECO:0007669"/>
    <property type="project" value="UniProtKB-KW"/>
</dbReference>
<feature type="transmembrane region" description="Helical" evidence="13">
    <location>
        <begin position="24"/>
        <end position="47"/>
    </location>
</feature>
<feature type="transmembrane region" description="Helical" evidence="13">
    <location>
        <begin position="273"/>
        <end position="292"/>
    </location>
</feature>
<dbReference type="Ensembl" id="ENSFHET00000019537.1">
    <property type="protein sequence ID" value="ENSFHEP00000012298.1"/>
    <property type="gene ID" value="ENSFHEG00000013761.1"/>
</dbReference>
<dbReference type="FunFam" id="1.20.1070.10:FF:000024">
    <property type="entry name" value="Olfactory receptor"/>
    <property type="match status" value="1"/>
</dbReference>
<evidence type="ECO:0000256" key="6">
    <source>
        <dbReference type="ARBA" id="ARBA00022989"/>
    </source>
</evidence>
<evidence type="ECO:0000256" key="8">
    <source>
        <dbReference type="ARBA" id="ARBA00023136"/>
    </source>
</evidence>
<evidence type="ECO:0000256" key="7">
    <source>
        <dbReference type="ARBA" id="ARBA00023040"/>
    </source>
</evidence>
<dbReference type="STRING" id="8078.ENSFHEP00000012298"/>
<keyword evidence="7" id="KW-0297">G-protein coupled receptor</keyword>
<feature type="domain" description="G-protein coupled receptors family 1 profile" evidence="14">
    <location>
        <begin position="40"/>
        <end position="290"/>
    </location>
</feature>
<reference evidence="15" key="1">
    <citation type="submission" date="2025-08" db="UniProtKB">
        <authorList>
            <consortium name="Ensembl"/>
        </authorList>
    </citation>
    <scope>IDENTIFICATION</scope>
</reference>
<evidence type="ECO:0000313" key="16">
    <source>
        <dbReference type="Proteomes" id="UP000265000"/>
    </source>
</evidence>
<evidence type="ECO:0000256" key="13">
    <source>
        <dbReference type="SAM" id="Phobius"/>
    </source>
</evidence>
<evidence type="ECO:0000256" key="2">
    <source>
        <dbReference type="ARBA" id="ARBA00022475"/>
    </source>
</evidence>
<dbReference type="GeneTree" id="ENSGT00940000162761"/>
<dbReference type="InterPro" id="IPR052921">
    <property type="entry name" value="GPCR1_Superfamily_Member"/>
</dbReference>
<evidence type="ECO:0000313" key="15">
    <source>
        <dbReference type="Ensembl" id="ENSFHEP00000012298.1"/>
    </source>
</evidence>
<evidence type="ECO:0000256" key="10">
    <source>
        <dbReference type="ARBA" id="ARBA00023170"/>
    </source>
</evidence>
<dbReference type="PRINTS" id="PR00245">
    <property type="entry name" value="OLFACTORYR"/>
</dbReference>
<reference evidence="15" key="2">
    <citation type="submission" date="2025-09" db="UniProtKB">
        <authorList>
            <consortium name="Ensembl"/>
        </authorList>
    </citation>
    <scope>IDENTIFICATION</scope>
</reference>
<dbReference type="Proteomes" id="UP000265000">
    <property type="component" value="Unplaced"/>
</dbReference>
<evidence type="ECO:0000256" key="3">
    <source>
        <dbReference type="ARBA" id="ARBA00022606"/>
    </source>
</evidence>
<keyword evidence="16" id="KW-1185">Reference proteome</keyword>
<dbReference type="InterPro" id="IPR000725">
    <property type="entry name" value="Olfact_rcpt"/>
</dbReference>
<keyword evidence="3" id="KW-0716">Sensory transduction</keyword>
<evidence type="ECO:0000256" key="1">
    <source>
        <dbReference type="ARBA" id="ARBA00004651"/>
    </source>
</evidence>
<keyword evidence="6 13" id="KW-1133">Transmembrane helix</keyword>
<dbReference type="Pfam" id="PF13853">
    <property type="entry name" value="7tm_4"/>
    <property type="match status" value="1"/>
</dbReference>
<keyword evidence="12" id="KW-0807">Transducer</keyword>
<dbReference type="SUPFAM" id="SSF81321">
    <property type="entry name" value="Family A G protein-coupled receptor-like"/>
    <property type="match status" value="1"/>
</dbReference>
<keyword evidence="9" id="KW-1015">Disulfide bond</keyword>
<dbReference type="PANTHER" id="PTHR26451">
    <property type="entry name" value="G_PROTEIN_RECEP_F1_2 DOMAIN-CONTAINING PROTEIN"/>
    <property type="match status" value="1"/>
</dbReference>
<dbReference type="GO" id="GO:0004984">
    <property type="term" value="F:olfactory receptor activity"/>
    <property type="evidence" value="ECO:0007669"/>
    <property type="project" value="InterPro"/>
</dbReference>
<evidence type="ECO:0000256" key="11">
    <source>
        <dbReference type="ARBA" id="ARBA00023180"/>
    </source>
</evidence>
<organism evidence="15 16">
    <name type="scientific">Fundulus heteroclitus</name>
    <name type="common">Killifish</name>
    <name type="synonym">Mummichog</name>
    <dbReference type="NCBI Taxonomy" id="8078"/>
    <lineage>
        <taxon>Eukaryota</taxon>
        <taxon>Metazoa</taxon>
        <taxon>Chordata</taxon>
        <taxon>Craniata</taxon>
        <taxon>Vertebrata</taxon>
        <taxon>Euteleostomi</taxon>
        <taxon>Actinopterygii</taxon>
        <taxon>Neopterygii</taxon>
        <taxon>Teleostei</taxon>
        <taxon>Neoteleostei</taxon>
        <taxon>Acanthomorphata</taxon>
        <taxon>Ovalentaria</taxon>
        <taxon>Atherinomorphae</taxon>
        <taxon>Cyprinodontiformes</taxon>
        <taxon>Fundulidae</taxon>
        <taxon>Fundulus</taxon>
    </lineage>
</organism>
<proteinExistence type="predicted"/>
<keyword evidence="10" id="KW-0675">Receptor</keyword>
<feature type="transmembrane region" description="Helical" evidence="13">
    <location>
        <begin position="197"/>
        <end position="219"/>
    </location>
</feature>
<sequence>MENNTLGPSMLLLEGLKVTPQSSIPAFVLLLLIYVFVMLSNIGLMTMITLERSLHQPMFLLFCNMGANDALGATAIVPRLLSDVFTPTSRRYIHYSSCALQAFCAHVHASAAHTVLMIMAFDRYVAICNPLRYPTIMTNRTVVKLSVSAWAVAVVMVVVLVGLSVRLSQCRAVIFNPFCDNASLFKLSCEDVVINNIYGLAYTVVLLGSSLGSIVLTYLRIAMVCLTNRSRSKNSRALQTCATHLILYIIMFASGGAIVLLHRFPDLSDQRKWASILFHVVPPAMNAIIYGLQIKAVRQKIFIIGCLSSFRDAGVDLSSEA</sequence>
<dbReference type="AlphaFoldDB" id="A0A3Q2PGY9"/>
<accession>A0A3Q2PGY9</accession>
<keyword evidence="2" id="KW-1003">Cell membrane</keyword>
<dbReference type="GO" id="GO:0005886">
    <property type="term" value="C:plasma membrane"/>
    <property type="evidence" value="ECO:0007669"/>
    <property type="project" value="UniProtKB-SubCell"/>
</dbReference>
<evidence type="ECO:0000256" key="9">
    <source>
        <dbReference type="ARBA" id="ARBA00023157"/>
    </source>
</evidence>